<comment type="similarity">
    <text evidence="9">Belongs to the TrpF family.</text>
</comment>
<dbReference type="SUPFAM" id="SSF51366">
    <property type="entry name" value="Ribulose-phoshate binding barrel"/>
    <property type="match status" value="1"/>
</dbReference>
<dbReference type="UniPathway" id="UPA00035">
    <property type="reaction ID" value="UER00042"/>
</dbReference>
<evidence type="ECO:0000256" key="1">
    <source>
        <dbReference type="ARBA" id="ARBA00001164"/>
    </source>
</evidence>
<evidence type="ECO:0000256" key="6">
    <source>
        <dbReference type="ARBA" id="ARBA00022822"/>
    </source>
</evidence>
<evidence type="ECO:0000256" key="5">
    <source>
        <dbReference type="ARBA" id="ARBA00022605"/>
    </source>
</evidence>
<keyword evidence="5 9" id="KW-0028">Amino-acid biosynthesis</keyword>
<dbReference type="HAMAP" id="MF_00135">
    <property type="entry name" value="PRAI"/>
    <property type="match status" value="1"/>
</dbReference>
<keyword evidence="6 9" id="KW-0822">Tryptophan biosynthesis</keyword>
<sequence>MNSTPNHHTRVKICGVRHPEDAAYAARSGADAIGVICYPKASRYVAQEEARLIVQTAPPFVTPVALFVDSTPGEIAAVVSAIGATCVQLHGHESPDVVRKVNLPVLKAIRVDRTTFEAELGTWRKAIAEGGLEHLQGLVLETAAGTGEAGVGGTGLANDWTFVRQVAAKGEFAGLPPIIAAGGLTPETVGEVIQSVRPWAVDVSSGVEVVKARKSPKLIKAFIAAVRQADLSKAV</sequence>
<dbReference type="AlphaFoldDB" id="A0A7M2WXW3"/>
<dbReference type="Gene3D" id="3.20.20.70">
    <property type="entry name" value="Aldolase class I"/>
    <property type="match status" value="1"/>
</dbReference>
<dbReference type="RefSeq" id="WP_206292693.1">
    <property type="nucleotide sequence ID" value="NZ_CP063458.1"/>
</dbReference>
<keyword evidence="7 9" id="KW-0057">Aromatic amino acid biosynthesis</keyword>
<dbReference type="CDD" id="cd00405">
    <property type="entry name" value="PRAI"/>
    <property type="match status" value="1"/>
</dbReference>
<evidence type="ECO:0000256" key="8">
    <source>
        <dbReference type="ARBA" id="ARBA00023235"/>
    </source>
</evidence>
<dbReference type="InterPro" id="IPR001240">
    <property type="entry name" value="PRAI_dom"/>
</dbReference>
<dbReference type="PANTHER" id="PTHR42894">
    <property type="entry name" value="N-(5'-PHOSPHORIBOSYL)ANTHRANILATE ISOMERASE"/>
    <property type="match status" value="1"/>
</dbReference>
<evidence type="ECO:0000256" key="4">
    <source>
        <dbReference type="ARBA" id="ARBA00022272"/>
    </source>
</evidence>
<dbReference type="EC" id="5.3.1.24" evidence="3 9"/>
<comment type="catalytic activity">
    <reaction evidence="1 9">
        <text>N-(5-phospho-beta-D-ribosyl)anthranilate = 1-(2-carboxyphenylamino)-1-deoxy-D-ribulose 5-phosphate</text>
        <dbReference type="Rhea" id="RHEA:21540"/>
        <dbReference type="ChEBI" id="CHEBI:18277"/>
        <dbReference type="ChEBI" id="CHEBI:58613"/>
        <dbReference type="EC" id="5.3.1.24"/>
    </reaction>
</comment>
<protein>
    <recommendedName>
        <fullName evidence="4 9">N-(5'-phosphoribosyl)anthranilate isomerase</fullName>
        <shortName evidence="9">PRAI</shortName>
        <ecNumber evidence="3 9">5.3.1.24</ecNumber>
    </recommendedName>
</protein>
<comment type="pathway">
    <text evidence="2 9">Amino-acid biosynthesis; L-tryptophan biosynthesis; L-tryptophan from chorismate: step 3/5.</text>
</comment>
<evidence type="ECO:0000313" key="12">
    <source>
        <dbReference type="Proteomes" id="UP000593765"/>
    </source>
</evidence>
<organism evidence="11 12">
    <name type="scientific">Humisphaera borealis</name>
    <dbReference type="NCBI Taxonomy" id="2807512"/>
    <lineage>
        <taxon>Bacteria</taxon>
        <taxon>Pseudomonadati</taxon>
        <taxon>Planctomycetota</taxon>
        <taxon>Phycisphaerae</taxon>
        <taxon>Tepidisphaerales</taxon>
        <taxon>Tepidisphaeraceae</taxon>
        <taxon>Humisphaera</taxon>
    </lineage>
</organism>
<name>A0A7M2WXW3_9BACT</name>
<keyword evidence="12" id="KW-1185">Reference proteome</keyword>
<evidence type="ECO:0000256" key="7">
    <source>
        <dbReference type="ARBA" id="ARBA00023141"/>
    </source>
</evidence>
<accession>A0A7M2WXW3</accession>
<dbReference type="InterPro" id="IPR011060">
    <property type="entry name" value="RibuloseP-bd_barrel"/>
</dbReference>
<dbReference type="GO" id="GO:0000162">
    <property type="term" value="P:L-tryptophan biosynthetic process"/>
    <property type="evidence" value="ECO:0007669"/>
    <property type="project" value="UniProtKB-UniRule"/>
</dbReference>
<dbReference type="Proteomes" id="UP000593765">
    <property type="component" value="Chromosome"/>
</dbReference>
<evidence type="ECO:0000256" key="3">
    <source>
        <dbReference type="ARBA" id="ARBA00012572"/>
    </source>
</evidence>
<dbReference type="InterPro" id="IPR013785">
    <property type="entry name" value="Aldolase_TIM"/>
</dbReference>
<evidence type="ECO:0000256" key="2">
    <source>
        <dbReference type="ARBA" id="ARBA00004664"/>
    </source>
</evidence>
<reference evidence="11 12" key="1">
    <citation type="submission" date="2020-10" db="EMBL/GenBank/DDBJ databases">
        <title>Wide distribution of Phycisphaera-like planctomycetes from WD2101 soil group in peatlands and genome analysis of the first cultivated representative.</title>
        <authorList>
            <person name="Dedysh S.N."/>
            <person name="Beletsky A.V."/>
            <person name="Ivanova A."/>
            <person name="Kulichevskaya I.S."/>
            <person name="Suzina N.E."/>
            <person name="Philippov D.A."/>
            <person name="Rakitin A.L."/>
            <person name="Mardanov A.V."/>
            <person name="Ravin N.V."/>
        </authorList>
    </citation>
    <scope>NUCLEOTIDE SEQUENCE [LARGE SCALE GENOMIC DNA]</scope>
    <source>
        <strain evidence="11 12">M1803</strain>
    </source>
</reference>
<evidence type="ECO:0000259" key="10">
    <source>
        <dbReference type="Pfam" id="PF00697"/>
    </source>
</evidence>
<dbReference type="Pfam" id="PF00697">
    <property type="entry name" value="PRAI"/>
    <property type="match status" value="1"/>
</dbReference>
<dbReference type="EMBL" id="CP063458">
    <property type="protein sequence ID" value="QOV89641.1"/>
    <property type="molecule type" value="Genomic_DNA"/>
</dbReference>
<proteinExistence type="inferred from homology"/>
<gene>
    <name evidence="9" type="primary">trpF</name>
    <name evidence="11" type="ORF">IPV69_26215</name>
</gene>
<keyword evidence="8 9" id="KW-0413">Isomerase</keyword>
<dbReference type="KEGG" id="hbs:IPV69_26215"/>
<dbReference type="PANTHER" id="PTHR42894:SF1">
    <property type="entry name" value="N-(5'-PHOSPHORIBOSYL)ANTHRANILATE ISOMERASE"/>
    <property type="match status" value="1"/>
</dbReference>
<dbReference type="GO" id="GO:0004640">
    <property type="term" value="F:phosphoribosylanthranilate isomerase activity"/>
    <property type="evidence" value="ECO:0007669"/>
    <property type="project" value="UniProtKB-UniRule"/>
</dbReference>
<evidence type="ECO:0000313" key="11">
    <source>
        <dbReference type="EMBL" id="QOV89641.1"/>
    </source>
</evidence>
<evidence type="ECO:0000256" key="9">
    <source>
        <dbReference type="HAMAP-Rule" id="MF_00135"/>
    </source>
</evidence>
<feature type="domain" description="N-(5'phosphoribosyl) anthranilate isomerase (PRAI)" evidence="10">
    <location>
        <begin position="11"/>
        <end position="224"/>
    </location>
</feature>
<dbReference type="InterPro" id="IPR044643">
    <property type="entry name" value="TrpF_fam"/>
</dbReference>